<proteinExistence type="predicted"/>
<protein>
    <submittedName>
        <fullName evidence="3">Uncharacterized protein</fullName>
    </submittedName>
</protein>
<dbReference type="OrthoDB" id="8264807at2"/>
<name>A0A380W6Y4_AFIFE</name>
<feature type="compositionally biased region" description="Low complexity" evidence="1">
    <location>
        <begin position="245"/>
        <end position="289"/>
    </location>
</feature>
<feature type="region of interest" description="Disordered" evidence="1">
    <location>
        <begin position="213"/>
        <end position="320"/>
    </location>
</feature>
<reference evidence="3 4" key="1">
    <citation type="submission" date="2018-06" db="EMBL/GenBank/DDBJ databases">
        <authorList>
            <consortium name="Pathogen Informatics"/>
            <person name="Doyle S."/>
        </authorList>
    </citation>
    <scope>NUCLEOTIDE SEQUENCE [LARGE SCALE GENOMIC DNA]</scope>
    <source>
        <strain evidence="3 4">NCTC12722</strain>
    </source>
</reference>
<accession>A0A380W6Y4</accession>
<feature type="compositionally biased region" description="Low complexity" evidence="1">
    <location>
        <begin position="213"/>
        <end position="229"/>
    </location>
</feature>
<gene>
    <name evidence="3" type="ORF">NCTC12722_01834</name>
</gene>
<dbReference type="AlphaFoldDB" id="A0A380W6Y4"/>
<dbReference type="Proteomes" id="UP000254343">
    <property type="component" value="Unassembled WGS sequence"/>
</dbReference>
<evidence type="ECO:0000256" key="1">
    <source>
        <dbReference type="SAM" id="MobiDB-lite"/>
    </source>
</evidence>
<feature type="transmembrane region" description="Helical" evidence="2">
    <location>
        <begin position="20"/>
        <end position="39"/>
    </location>
</feature>
<evidence type="ECO:0000256" key="2">
    <source>
        <dbReference type="SAM" id="Phobius"/>
    </source>
</evidence>
<dbReference type="EMBL" id="UIGB01000001">
    <property type="protein sequence ID" value="SUU84636.1"/>
    <property type="molecule type" value="Genomic_DNA"/>
</dbReference>
<keyword evidence="2" id="KW-1133">Transmembrane helix</keyword>
<keyword evidence="2" id="KW-0812">Transmembrane</keyword>
<evidence type="ECO:0000313" key="4">
    <source>
        <dbReference type="Proteomes" id="UP000254343"/>
    </source>
</evidence>
<feature type="transmembrane region" description="Helical" evidence="2">
    <location>
        <begin position="46"/>
        <end position="66"/>
    </location>
</feature>
<feature type="compositionally biased region" description="Low complexity" evidence="1">
    <location>
        <begin position="299"/>
        <end position="320"/>
    </location>
</feature>
<sequence length="320" mass="32684">MNRAFAANLSDFWHSSNLPMVILLAAVVLFAMAFIIALVRTRRPLAIGAVVVIVLLAVGLVATGLMQDSAARQKSVAVAASTDFAASPALACLDELAGEVVAAGCERAVFASAEATAAAVSYTAAQMSRLESYGDVAAADRAMTPTLRALRRAVERDRFGMVAHVLATRDECTLSKCTFFASLTNTAQIANNMNERVYDALVAKHAAAWGQIVPPSSSSAVPSAAALVPGEPERPTGKPVSGDFPSSASIPPISIMAPEPATASVPAKPAEPAHAAPRAAAPKAAAKKPAPSHPRSLTPPAAAAPSAPAAPQAPAAENNR</sequence>
<keyword evidence="2" id="KW-0472">Membrane</keyword>
<organism evidence="3 4">
    <name type="scientific">Afipia felis</name>
    <name type="common">Cat scratch disease bacillus</name>
    <dbReference type="NCBI Taxonomy" id="1035"/>
    <lineage>
        <taxon>Bacteria</taxon>
        <taxon>Pseudomonadati</taxon>
        <taxon>Pseudomonadota</taxon>
        <taxon>Alphaproteobacteria</taxon>
        <taxon>Hyphomicrobiales</taxon>
        <taxon>Nitrobacteraceae</taxon>
        <taxon>Afipia</taxon>
    </lineage>
</organism>
<evidence type="ECO:0000313" key="3">
    <source>
        <dbReference type="EMBL" id="SUU84636.1"/>
    </source>
</evidence>
<dbReference type="RefSeq" id="WP_002715462.1">
    <property type="nucleotide sequence ID" value="NZ_UFSI01000001.1"/>
</dbReference>